<feature type="coiled-coil region" evidence="1">
    <location>
        <begin position="3"/>
        <end position="35"/>
    </location>
</feature>
<evidence type="ECO:0000256" key="2">
    <source>
        <dbReference type="SAM" id="MobiDB-lite"/>
    </source>
</evidence>
<evidence type="ECO:0000313" key="3">
    <source>
        <dbReference type="EMBL" id="KAJ8456108.1"/>
    </source>
</evidence>
<dbReference type="AlphaFoldDB" id="A0AAD7X524"/>
<sequence>MARKKVLTEAEEMEKQALQTELRRLRNQRYHLKRKQRKASQAGISVPVIGGGTDAAASAHAVAVTEEGGEEMLPDGPEPELEPQGSNGAGDEGDWLEDDAPIPTRGGSPIPILVTPNTALVEVLTNLNTRIKAWGYTDNLDGYVAAFKDEFAAAKLDEGAWEEWTSEKGAWLREGDMILEQIQVFISDGWMCSLSSRAGAMMWRHLTAVV</sequence>
<accession>A0AAD7X524</accession>
<protein>
    <submittedName>
        <fullName evidence="3">Uncharacterized protein</fullName>
    </submittedName>
</protein>
<feature type="compositionally biased region" description="Acidic residues" evidence="2">
    <location>
        <begin position="67"/>
        <end position="81"/>
    </location>
</feature>
<gene>
    <name evidence="3" type="ORF">ONZ51_g12269</name>
</gene>
<name>A0AAD7X524_9APHY</name>
<organism evidence="3 4">
    <name type="scientific">Trametes cubensis</name>
    <dbReference type="NCBI Taxonomy" id="1111947"/>
    <lineage>
        <taxon>Eukaryota</taxon>
        <taxon>Fungi</taxon>
        <taxon>Dikarya</taxon>
        <taxon>Basidiomycota</taxon>
        <taxon>Agaricomycotina</taxon>
        <taxon>Agaricomycetes</taxon>
        <taxon>Polyporales</taxon>
        <taxon>Polyporaceae</taxon>
        <taxon>Trametes</taxon>
    </lineage>
</organism>
<evidence type="ECO:0000256" key="1">
    <source>
        <dbReference type="SAM" id="Coils"/>
    </source>
</evidence>
<feature type="region of interest" description="Disordered" evidence="2">
    <location>
        <begin position="66"/>
        <end position="96"/>
    </location>
</feature>
<keyword evidence="4" id="KW-1185">Reference proteome</keyword>
<evidence type="ECO:0000313" key="4">
    <source>
        <dbReference type="Proteomes" id="UP001215151"/>
    </source>
</evidence>
<reference evidence="3" key="1">
    <citation type="submission" date="2022-11" db="EMBL/GenBank/DDBJ databases">
        <title>Genome Sequence of Cubamyces cubensis.</title>
        <authorList>
            <person name="Buettner E."/>
        </authorList>
    </citation>
    <scope>NUCLEOTIDE SEQUENCE</scope>
    <source>
        <strain evidence="3">MPL-01</strain>
    </source>
</reference>
<proteinExistence type="predicted"/>
<keyword evidence="1" id="KW-0175">Coiled coil</keyword>
<dbReference type="Proteomes" id="UP001215151">
    <property type="component" value="Unassembled WGS sequence"/>
</dbReference>
<dbReference type="EMBL" id="JAPEVG010000719">
    <property type="protein sequence ID" value="KAJ8456108.1"/>
    <property type="molecule type" value="Genomic_DNA"/>
</dbReference>
<comment type="caution">
    <text evidence="3">The sequence shown here is derived from an EMBL/GenBank/DDBJ whole genome shotgun (WGS) entry which is preliminary data.</text>
</comment>